<dbReference type="PROSITE" id="PS51257">
    <property type="entry name" value="PROKAR_LIPOPROTEIN"/>
    <property type="match status" value="1"/>
</dbReference>
<dbReference type="Proteomes" id="UP001163947">
    <property type="component" value="Chromosome"/>
</dbReference>
<proteinExistence type="predicted"/>
<evidence type="ECO:0000313" key="4">
    <source>
        <dbReference type="Proteomes" id="UP001163947"/>
    </source>
</evidence>
<dbReference type="AlphaFoldDB" id="A0AA46PC08"/>
<dbReference type="InterPro" id="IPR007969">
    <property type="entry name" value="DUF732"/>
</dbReference>
<reference evidence="3" key="1">
    <citation type="submission" date="2022-09" db="EMBL/GenBank/DDBJ databases">
        <title>The genome sequence of Rhodococcus aetherivorans N1.</title>
        <authorList>
            <person name="Jiang W."/>
        </authorList>
    </citation>
    <scope>NUCLEOTIDE SEQUENCE</scope>
    <source>
        <strain evidence="3">N1</strain>
    </source>
</reference>
<feature type="domain" description="DUF732" evidence="2">
    <location>
        <begin position="61"/>
        <end position="137"/>
    </location>
</feature>
<accession>A0AA46PC08</accession>
<evidence type="ECO:0000313" key="3">
    <source>
        <dbReference type="EMBL" id="UYF91737.1"/>
    </source>
</evidence>
<dbReference type="Pfam" id="PF05305">
    <property type="entry name" value="DUF732"/>
    <property type="match status" value="1"/>
</dbReference>
<dbReference type="GeneID" id="83621628"/>
<dbReference type="EMBL" id="CP106982">
    <property type="protein sequence ID" value="UYF91737.1"/>
    <property type="molecule type" value="Genomic_DNA"/>
</dbReference>
<feature type="chain" id="PRO_5041214708" evidence="1">
    <location>
        <begin position="27"/>
        <end position="137"/>
    </location>
</feature>
<protein>
    <submittedName>
        <fullName evidence="3">DUF732 domain-containing protein</fullName>
    </submittedName>
</protein>
<organism evidence="3 4">
    <name type="scientific">Rhodococcus aetherivorans</name>
    <dbReference type="NCBI Taxonomy" id="191292"/>
    <lineage>
        <taxon>Bacteria</taxon>
        <taxon>Bacillati</taxon>
        <taxon>Actinomycetota</taxon>
        <taxon>Actinomycetes</taxon>
        <taxon>Mycobacteriales</taxon>
        <taxon>Nocardiaceae</taxon>
        <taxon>Rhodococcus</taxon>
    </lineage>
</organism>
<sequence>MRAVWPRGRWARILAGFGVLATTAGCAGTAASEDSAAAIPVTVPMAAAPVEAEALDGPALRFKQALAEAGLAAGVPDETLVALVRGTCAQLAAGLPEEQILGSVRSVAAFAASVSRAALQGDDAARFYVGAARETYC</sequence>
<evidence type="ECO:0000256" key="1">
    <source>
        <dbReference type="SAM" id="SignalP"/>
    </source>
</evidence>
<gene>
    <name evidence="3" type="ORF">OCS65_14385</name>
</gene>
<name>A0AA46PC08_9NOCA</name>
<dbReference type="RefSeq" id="WP_230304473.1">
    <property type="nucleotide sequence ID" value="NZ_CM002177.1"/>
</dbReference>
<evidence type="ECO:0000259" key="2">
    <source>
        <dbReference type="Pfam" id="PF05305"/>
    </source>
</evidence>
<keyword evidence="1" id="KW-0732">Signal</keyword>
<feature type="signal peptide" evidence="1">
    <location>
        <begin position="1"/>
        <end position="26"/>
    </location>
</feature>